<dbReference type="AlphaFoldDB" id="A0A8K0H1T5"/>
<dbReference type="InterPro" id="IPR004255">
    <property type="entry name" value="O-acyltransferase_WSD1_N"/>
</dbReference>
<name>A0A8K0H1T5_9ROSA</name>
<organism evidence="13 14">
    <name type="scientific">Rhamnella rubrinervis</name>
    <dbReference type="NCBI Taxonomy" id="2594499"/>
    <lineage>
        <taxon>Eukaryota</taxon>
        <taxon>Viridiplantae</taxon>
        <taxon>Streptophyta</taxon>
        <taxon>Embryophyta</taxon>
        <taxon>Tracheophyta</taxon>
        <taxon>Spermatophyta</taxon>
        <taxon>Magnoliopsida</taxon>
        <taxon>eudicotyledons</taxon>
        <taxon>Gunneridae</taxon>
        <taxon>Pentapetalae</taxon>
        <taxon>rosids</taxon>
        <taxon>fabids</taxon>
        <taxon>Rosales</taxon>
        <taxon>Rhamnaceae</taxon>
        <taxon>rhamnoid group</taxon>
        <taxon>Rhamneae</taxon>
        <taxon>Rhamnella</taxon>
    </lineage>
</organism>
<dbReference type="Pfam" id="PF06974">
    <property type="entry name" value="WS_DGAT_C"/>
    <property type="match status" value="1"/>
</dbReference>
<dbReference type="InterPro" id="IPR009721">
    <property type="entry name" value="O-acyltransferase_WSD1_C"/>
</dbReference>
<evidence type="ECO:0000259" key="11">
    <source>
        <dbReference type="Pfam" id="PF03007"/>
    </source>
</evidence>
<comment type="pathway">
    <text evidence="3">Glycerolipid metabolism; triacylglycerol biosynthesis.</text>
</comment>
<evidence type="ECO:0008006" key="15">
    <source>
        <dbReference type="Google" id="ProtNLM"/>
    </source>
</evidence>
<comment type="similarity">
    <text evidence="8">In the N-terminal section; belongs to the long-chain O-acyltransferase family.</text>
</comment>
<comment type="subcellular location">
    <subcellularLocation>
        <location evidence="1">Cell membrane</location>
        <topology evidence="1">Single-pass membrane protein</topology>
    </subcellularLocation>
    <subcellularLocation>
        <location evidence="2">Endoplasmic reticulum membrane</location>
    </subcellularLocation>
</comment>
<dbReference type="GO" id="GO:0005886">
    <property type="term" value="C:plasma membrane"/>
    <property type="evidence" value="ECO:0007669"/>
    <property type="project" value="UniProtKB-SubCell"/>
</dbReference>
<dbReference type="Proteomes" id="UP000796880">
    <property type="component" value="Unassembled WGS sequence"/>
</dbReference>
<dbReference type="EMBL" id="VOIH02000006">
    <property type="protein sequence ID" value="KAF3444104.1"/>
    <property type="molecule type" value="Genomic_DNA"/>
</dbReference>
<evidence type="ECO:0000256" key="3">
    <source>
        <dbReference type="ARBA" id="ARBA00004771"/>
    </source>
</evidence>
<reference evidence="13" key="1">
    <citation type="submission" date="2020-03" db="EMBL/GenBank/DDBJ databases">
        <title>A high-quality chromosome-level genome assembly of a woody plant with both climbing and erect habits, Rhamnella rubrinervis.</title>
        <authorList>
            <person name="Lu Z."/>
            <person name="Yang Y."/>
            <person name="Zhu X."/>
            <person name="Sun Y."/>
        </authorList>
    </citation>
    <scope>NUCLEOTIDE SEQUENCE</scope>
    <source>
        <strain evidence="13">BYM</strain>
        <tissue evidence="13">Leaf</tissue>
    </source>
</reference>
<comment type="catalytic activity">
    <reaction evidence="9">
        <text>a long chain fatty alcohol + a fatty acyl-CoA = a long-chain alcohol wax ester + CoA</text>
        <dbReference type="Rhea" id="RHEA:38443"/>
        <dbReference type="ChEBI" id="CHEBI:17135"/>
        <dbReference type="ChEBI" id="CHEBI:57287"/>
        <dbReference type="ChEBI" id="CHEBI:77636"/>
        <dbReference type="ChEBI" id="CHEBI:235323"/>
        <dbReference type="EC" id="2.3.1.75"/>
    </reaction>
</comment>
<evidence type="ECO:0000256" key="6">
    <source>
        <dbReference type="ARBA" id="ARBA00022824"/>
    </source>
</evidence>
<gene>
    <name evidence="13" type="ORF">FNV43_RR13794</name>
</gene>
<evidence type="ECO:0000256" key="2">
    <source>
        <dbReference type="ARBA" id="ARBA00004586"/>
    </source>
</evidence>
<accession>A0A8K0H1T5</accession>
<evidence type="ECO:0000256" key="1">
    <source>
        <dbReference type="ARBA" id="ARBA00004162"/>
    </source>
</evidence>
<evidence type="ECO:0000256" key="5">
    <source>
        <dbReference type="ARBA" id="ARBA00022679"/>
    </source>
</evidence>
<evidence type="ECO:0000259" key="12">
    <source>
        <dbReference type="Pfam" id="PF06974"/>
    </source>
</evidence>
<proteinExistence type="inferred from homology"/>
<dbReference type="PANTHER" id="PTHR31650:SF34">
    <property type="entry name" value="O-ACYLTRANSFERASE WSD1-LIKE ISOFORM X1"/>
    <property type="match status" value="1"/>
</dbReference>
<dbReference type="PANTHER" id="PTHR31650">
    <property type="entry name" value="O-ACYLTRANSFERASE (WSD1-LIKE) FAMILY PROTEIN"/>
    <property type="match status" value="1"/>
</dbReference>
<evidence type="ECO:0000313" key="13">
    <source>
        <dbReference type="EMBL" id="KAF3444104.1"/>
    </source>
</evidence>
<evidence type="ECO:0000313" key="14">
    <source>
        <dbReference type="Proteomes" id="UP000796880"/>
    </source>
</evidence>
<evidence type="ECO:0000256" key="9">
    <source>
        <dbReference type="ARBA" id="ARBA00047604"/>
    </source>
</evidence>
<keyword evidence="14" id="KW-1185">Reference proteome</keyword>
<dbReference type="OrthoDB" id="619536at2759"/>
<dbReference type="GO" id="GO:0005789">
    <property type="term" value="C:endoplasmic reticulum membrane"/>
    <property type="evidence" value="ECO:0007669"/>
    <property type="project" value="UniProtKB-SubCell"/>
</dbReference>
<dbReference type="InterPro" id="IPR045034">
    <property type="entry name" value="O-acyltransferase_WSD1-like"/>
</dbReference>
<comment type="caution">
    <text evidence="13">The sequence shown here is derived from an EMBL/GenBank/DDBJ whole genome shotgun (WGS) entry which is preliminary data.</text>
</comment>
<dbReference type="UniPathway" id="UPA00282"/>
<dbReference type="GO" id="GO:0047196">
    <property type="term" value="F:long-chain-alcohol O-fatty-acyltransferase activity"/>
    <property type="evidence" value="ECO:0007669"/>
    <property type="project" value="UniProtKB-EC"/>
</dbReference>
<protein>
    <recommendedName>
        <fullName evidence="15">Diacylglycerol O-acyltransferase</fullName>
    </recommendedName>
</protein>
<dbReference type="GO" id="GO:0019432">
    <property type="term" value="P:triglyceride biosynthetic process"/>
    <property type="evidence" value="ECO:0007669"/>
    <property type="project" value="UniProtKB-UniPathway"/>
</dbReference>
<dbReference type="Pfam" id="PF03007">
    <property type="entry name" value="WS_DGAT_cat"/>
    <property type="match status" value="1"/>
</dbReference>
<feature type="domain" description="O-acyltransferase WSD1-like N-terminal" evidence="11">
    <location>
        <begin position="70"/>
        <end position="259"/>
    </location>
</feature>
<comment type="catalytic activity">
    <reaction evidence="10">
        <text>an acyl-CoA + a 1,2-diacyl-sn-glycerol = a triacyl-sn-glycerol + CoA</text>
        <dbReference type="Rhea" id="RHEA:10868"/>
        <dbReference type="ChEBI" id="CHEBI:17815"/>
        <dbReference type="ChEBI" id="CHEBI:57287"/>
        <dbReference type="ChEBI" id="CHEBI:58342"/>
        <dbReference type="ChEBI" id="CHEBI:64615"/>
        <dbReference type="EC" id="2.3.1.20"/>
    </reaction>
</comment>
<comment type="pathway">
    <text evidence="4">Lipid metabolism.</text>
</comment>
<feature type="domain" description="O-acyltransferase WSD1 C-terminal" evidence="12">
    <location>
        <begin position="372"/>
        <end position="412"/>
    </location>
</feature>
<sequence length="425" mass="48746">MEFEEGILAEPVSPIAQYCNSSAFQLSIIGVWEFSIPIDEKQVKLFVSDAFLPINPRLSSIMVGDINETQRWKKVEVKLEDHIYSPNFHSSLSVESYDRFLDEYISDISLKAFPENKPMWEIHIIKYPTTNAASSLVFRLHHALGDGYSFMSAMLSCLRRADNPALPMRFPSRQRSKSDYKKDYNIFTNLPRVFSSVFKTMSDFSWSFLKSSFVEDDRTPIRSGNDGVEFQPTTITTIFFPLDQIKLIKTKLGVTINDTICGIIFLGVRLYMHEFSQKWDSSNSTALVLLNTRKPGVDYKSLEMGKPSEKTNMAWGNRFAFLDVQVPKFNQISNPSDFVCYSQNEINRKRTPFAVYLNTKLLRIVDKFKGHEDLGITIVSYMGKLRVVLKMEKEYIDSQKLKSCVENAFETIFKATQKVPTAGKL</sequence>
<keyword evidence="5" id="KW-0808">Transferase</keyword>
<dbReference type="GO" id="GO:0004144">
    <property type="term" value="F:diacylglycerol O-acyltransferase activity"/>
    <property type="evidence" value="ECO:0007669"/>
    <property type="project" value="UniProtKB-EC"/>
</dbReference>
<evidence type="ECO:0000256" key="7">
    <source>
        <dbReference type="ARBA" id="ARBA00023315"/>
    </source>
</evidence>
<keyword evidence="7" id="KW-0012">Acyltransferase</keyword>
<keyword evidence="6" id="KW-0256">Endoplasmic reticulum</keyword>
<evidence type="ECO:0000256" key="10">
    <source>
        <dbReference type="ARBA" id="ARBA00048109"/>
    </source>
</evidence>
<evidence type="ECO:0000256" key="8">
    <source>
        <dbReference type="ARBA" id="ARBA00024360"/>
    </source>
</evidence>
<evidence type="ECO:0000256" key="4">
    <source>
        <dbReference type="ARBA" id="ARBA00005189"/>
    </source>
</evidence>